<keyword evidence="2" id="KW-1185">Reference proteome</keyword>
<protein>
    <submittedName>
        <fullName evidence="1">Uncharacterized protein</fullName>
    </submittedName>
</protein>
<reference evidence="1 2" key="1">
    <citation type="submission" date="2020-08" db="EMBL/GenBank/DDBJ databases">
        <title>Genomic Encyclopedia of Type Strains, Phase IV (KMG-IV): sequencing the most valuable type-strain genomes for metagenomic binning, comparative biology and taxonomic classification.</title>
        <authorList>
            <person name="Goeker M."/>
        </authorList>
    </citation>
    <scope>NUCLEOTIDE SEQUENCE [LARGE SCALE GENOMIC DNA]</scope>
    <source>
        <strain evidence="1 2">DSM 29514</strain>
    </source>
</reference>
<name>A0A7W6LMS7_9HYPH</name>
<dbReference type="Proteomes" id="UP000519897">
    <property type="component" value="Unassembled WGS sequence"/>
</dbReference>
<evidence type="ECO:0000313" key="1">
    <source>
        <dbReference type="EMBL" id="MBB4145961.1"/>
    </source>
</evidence>
<dbReference type="AlphaFoldDB" id="A0A7W6LMS7"/>
<dbReference type="EMBL" id="JACIEC010000015">
    <property type="protein sequence ID" value="MBB4145961.1"/>
    <property type="molecule type" value="Genomic_DNA"/>
</dbReference>
<proteinExistence type="predicted"/>
<organism evidence="1 2">
    <name type="scientific">Rhizobium rhizoryzae</name>
    <dbReference type="NCBI Taxonomy" id="451876"/>
    <lineage>
        <taxon>Bacteria</taxon>
        <taxon>Pseudomonadati</taxon>
        <taxon>Pseudomonadota</taxon>
        <taxon>Alphaproteobacteria</taxon>
        <taxon>Hyphomicrobiales</taxon>
        <taxon>Rhizobiaceae</taxon>
        <taxon>Rhizobium/Agrobacterium group</taxon>
        <taxon>Rhizobium</taxon>
    </lineage>
</organism>
<feature type="non-terminal residue" evidence="1">
    <location>
        <position position="1"/>
    </location>
</feature>
<sequence>QRARTNNGGGIIEAEIHLAKRPKLFRQTEPPLFLYKRTIDYSLPRASRLFR</sequence>
<accession>A0A7W6LMS7</accession>
<gene>
    <name evidence="1" type="ORF">GGQ72_004529</name>
</gene>
<evidence type="ECO:0000313" key="2">
    <source>
        <dbReference type="Proteomes" id="UP000519897"/>
    </source>
</evidence>
<comment type="caution">
    <text evidence="1">The sequence shown here is derived from an EMBL/GenBank/DDBJ whole genome shotgun (WGS) entry which is preliminary data.</text>
</comment>